<dbReference type="Proteomes" id="UP000239065">
    <property type="component" value="Unassembled WGS sequence"/>
</dbReference>
<dbReference type="EMBL" id="NXGJ01000001">
    <property type="protein sequence ID" value="PRM88975.1"/>
    <property type="molecule type" value="Genomic_DNA"/>
</dbReference>
<evidence type="ECO:0000313" key="3">
    <source>
        <dbReference type="EMBL" id="PRM99921.1"/>
    </source>
</evidence>
<organism evidence="2 6">
    <name type="scientific">Aliarcobacter cryaerophilus</name>
    <dbReference type="NCBI Taxonomy" id="28198"/>
    <lineage>
        <taxon>Bacteria</taxon>
        <taxon>Pseudomonadati</taxon>
        <taxon>Campylobacterota</taxon>
        <taxon>Epsilonproteobacteria</taxon>
        <taxon>Campylobacterales</taxon>
        <taxon>Arcobacteraceae</taxon>
        <taxon>Aliarcobacter</taxon>
    </lineage>
</organism>
<dbReference type="Proteomes" id="UP000515842">
    <property type="component" value="Chromosome"/>
</dbReference>
<dbReference type="EMBL" id="NXGD01000010">
    <property type="protein sequence ID" value="PRM99921.1"/>
    <property type="molecule type" value="Genomic_DNA"/>
</dbReference>
<reference evidence="4 7" key="2">
    <citation type="journal article" date="2020" name="Front. Microbiol.">
        <title>Genomic Analysis and Antimicrobial Resistance of Aliarcobacter cryaerophilus Strains From German Water Poultry.</title>
        <authorList>
            <person name="Muller E."/>
            <person name="Hotzel H."/>
            <person name="Ahlers C."/>
            <person name="Hanel I."/>
            <person name="Tomaso H."/>
            <person name="Abdel-Glil M.Y."/>
        </authorList>
    </citation>
    <scope>NUCLEOTIDE SEQUENCE [LARGE SCALE GENOMIC DNA]</scope>
    <source>
        <strain evidence="4 7">16CS1285-4</strain>
    </source>
</reference>
<dbReference type="Pfam" id="PF13411">
    <property type="entry name" value="MerR_1"/>
    <property type="match status" value="1"/>
</dbReference>
<dbReference type="Gene3D" id="1.10.1660.10">
    <property type="match status" value="1"/>
</dbReference>
<dbReference type="InterPro" id="IPR000551">
    <property type="entry name" value="MerR-type_HTH_dom"/>
</dbReference>
<dbReference type="Proteomes" id="UP000238811">
    <property type="component" value="Unassembled WGS sequence"/>
</dbReference>
<protein>
    <submittedName>
        <fullName evidence="2">MerR family transcriptional regulator</fullName>
    </submittedName>
</protein>
<dbReference type="AlphaFoldDB" id="A0A2S9SQV4"/>
<sequence>MALLNNQKNILPLSSISELLNTKTRTLKMYEEKLLLPLEKDKTIKKLYSIDDIKIIAFVHYLATIKKINSNGILYILEIIEDNMDLKHKQEFLKIIEKKLETLSSSDSEKLDNF</sequence>
<reference evidence="5 6" key="1">
    <citation type="submission" date="2017-09" db="EMBL/GenBank/DDBJ databases">
        <title>Reassesment of A. cryaerophilus.</title>
        <authorList>
            <person name="Perez-Cataluna A."/>
            <person name="Collado L."/>
            <person name="Salgado O."/>
            <person name="Lefinanco V."/>
            <person name="Figueras M.J."/>
        </authorList>
    </citation>
    <scope>NUCLEOTIDE SEQUENCE [LARGE SCALE GENOMIC DNA]</scope>
    <source>
        <strain evidence="3 5">LMG 10229</strain>
        <strain evidence="2 6">LMG 9861</strain>
    </source>
</reference>
<evidence type="ECO:0000313" key="5">
    <source>
        <dbReference type="Proteomes" id="UP000238811"/>
    </source>
</evidence>
<feature type="domain" description="HTH merR-type" evidence="1">
    <location>
        <begin position="13"/>
        <end position="63"/>
    </location>
</feature>
<dbReference type="GO" id="GO:0006355">
    <property type="term" value="P:regulation of DNA-templated transcription"/>
    <property type="evidence" value="ECO:0007669"/>
    <property type="project" value="InterPro"/>
</dbReference>
<evidence type="ECO:0000313" key="6">
    <source>
        <dbReference type="Proteomes" id="UP000239065"/>
    </source>
</evidence>
<proteinExistence type="predicted"/>
<dbReference type="RefSeq" id="WP_105908207.1">
    <property type="nucleotide sequence ID" value="NZ_CP060693.1"/>
</dbReference>
<dbReference type="EMBL" id="CP060693">
    <property type="protein sequence ID" value="QNM90020.1"/>
    <property type="molecule type" value="Genomic_DNA"/>
</dbReference>
<evidence type="ECO:0000313" key="7">
    <source>
        <dbReference type="Proteomes" id="UP000515842"/>
    </source>
</evidence>
<dbReference type="InterPro" id="IPR009061">
    <property type="entry name" value="DNA-bd_dom_put_sf"/>
</dbReference>
<evidence type="ECO:0000313" key="2">
    <source>
        <dbReference type="EMBL" id="PRM88975.1"/>
    </source>
</evidence>
<dbReference type="SUPFAM" id="SSF46955">
    <property type="entry name" value="Putative DNA-binding domain"/>
    <property type="match status" value="1"/>
</dbReference>
<name>A0A2S9SQV4_9BACT</name>
<evidence type="ECO:0000313" key="4">
    <source>
        <dbReference type="EMBL" id="QNM90020.1"/>
    </source>
</evidence>
<accession>A0A2S9SQV4</accession>
<gene>
    <name evidence="3" type="ORF">CJ668_09025</name>
    <name evidence="2" type="ORF">CJ669_00290</name>
    <name evidence="4" type="ORF">HOO34_10445</name>
</gene>
<dbReference type="GO" id="GO:0003677">
    <property type="term" value="F:DNA binding"/>
    <property type="evidence" value="ECO:0007669"/>
    <property type="project" value="InterPro"/>
</dbReference>
<evidence type="ECO:0000259" key="1">
    <source>
        <dbReference type="Pfam" id="PF13411"/>
    </source>
</evidence>